<dbReference type="EMBL" id="JAEPRD010000030">
    <property type="protein sequence ID" value="KAG2206557.1"/>
    <property type="molecule type" value="Genomic_DNA"/>
</dbReference>
<keyword evidence="6" id="KW-0472">Membrane</keyword>
<dbReference type="AlphaFoldDB" id="A0A8H7V5T9"/>
<protein>
    <recommendedName>
        <fullName evidence="4">Ras modification protein ERF4</fullName>
    </recommendedName>
</protein>
<dbReference type="InterPro" id="IPR051371">
    <property type="entry name" value="Ras_palmitoyltransferase"/>
</dbReference>
<evidence type="ECO:0000256" key="2">
    <source>
        <dbReference type="ARBA" id="ARBA00007732"/>
    </source>
</evidence>
<keyword evidence="5" id="KW-0256">Endoplasmic reticulum</keyword>
<evidence type="ECO:0000259" key="7">
    <source>
        <dbReference type="Pfam" id="PF10256"/>
    </source>
</evidence>
<dbReference type="GO" id="GO:0005789">
    <property type="term" value="C:endoplasmic reticulum membrane"/>
    <property type="evidence" value="ECO:0007669"/>
    <property type="project" value="UniProtKB-SubCell"/>
</dbReference>
<dbReference type="Pfam" id="PF10256">
    <property type="entry name" value="Erf4"/>
    <property type="match status" value="1"/>
</dbReference>
<dbReference type="GO" id="GO:0031211">
    <property type="term" value="C:endoplasmic reticulum palmitoyltransferase complex"/>
    <property type="evidence" value="ECO:0007669"/>
    <property type="project" value="TreeGrafter"/>
</dbReference>
<evidence type="ECO:0000256" key="5">
    <source>
        <dbReference type="ARBA" id="ARBA00022824"/>
    </source>
</evidence>
<feature type="domain" description="Golgin subfamily A member 7/ERF4" evidence="7">
    <location>
        <begin position="90"/>
        <end position="203"/>
    </location>
</feature>
<evidence type="ECO:0000256" key="4">
    <source>
        <dbReference type="ARBA" id="ARBA00018463"/>
    </source>
</evidence>
<name>A0A8H7V5T9_9FUNG</name>
<evidence type="ECO:0000256" key="3">
    <source>
        <dbReference type="ARBA" id="ARBA00011396"/>
    </source>
</evidence>
<comment type="caution">
    <text evidence="8">The sequence shown here is derived from an EMBL/GenBank/DDBJ whole genome shotgun (WGS) entry which is preliminary data.</text>
</comment>
<dbReference type="GO" id="GO:0006612">
    <property type="term" value="P:protein targeting to membrane"/>
    <property type="evidence" value="ECO:0007669"/>
    <property type="project" value="TreeGrafter"/>
</dbReference>
<dbReference type="PANTHER" id="PTHR13254">
    <property type="entry name" value="GOLGI AUTOANTIGEN, GOLGIN SUBFAMILY A, 7"/>
    <property type="match status" value="1"/>
</dbReference>
<evidence type="ECO:0000256" key="6">
    <source>
        <dbReference type="ARBA" id="ARBA00023136"/>
    </source>
</evidence>
<organism evidence="8 9">
    <name type="scientific">Mucor saturninus</name>
    <dbReference type="NCBI Taxonomy" id="64648"/>
    <lineage>
        <taxon>Eukaryota</taxon>
        <taxon>Fungi</taxon>
        <taxon>Fungi incertae sedis</taxon>
        <taxon>Mucoromycota</taxon>
        <taxon>Mucoromycotina</taxon>
        <taxon>Mucoromycetes</taxon>
        <taxon>Mucorales</taxon>
        <taxon>Mucorineae</taxon>
        <taxon>Mucoraceae</taxon>
        <taxon>Mucor</taxon>
    </lineage>
</organism>
<reference evidence="8" key="1">
    <citation type="submission" date="2020-12" db="EMBL/GenBank/DDBJ databases">
        <title>Metabolic potential, ecology and presence of endohyphal bacteria is reflected in genomic diversity of Mucoromycotina.</title>
        <authorList>
            <person name="Muszewska A."/>
            <person name="Okrasinska A."/>
            <person name="Steczkiewicz K."/>
            <person name="Drgas O."/>
            <person name="Orlowska M."/>
            <person name="Perlinska-Lenart U."/>
            <person name="Aleksandrzak-Piekarczyk T."/>
            <person name="Szatraj K."/>
            <person name="Zielenkiewicz U."/>
            <person name="Pilsyk S."/>
            <person name="Malc E."/>
            <person name="Mieczkowski P."/>
            <person name="Kruszewska J.S."/>
            <person name="Biernat P."/>
            <person name="Pawlowska J."/>
        </authorList>
    </citation>
    <scope>NUCLEOTIDE SEQUENCE</scope>
    <source>
        <strain evidence="8">WA0000017839</strain>
    </source>
</reference>
<dbReference type="OrthoDB" id="2190159at2759"/>
<gene>
    <name evidence="8" type="ORF">INT47_008574</name>
</gene>
<dbReference type="Proteomes" id="UP000603453">
    <property type="component" value="Unassembled WGS sequence"/>
</dbReference>
<comment type="subunit">
    <text evidence="3">Interacts with ERF2.</text>
</comment>
<evidence type="ECO:0000313" key="8">
    <source>
        <dbReference type="EMBL" id="KAG2206557.1"/>
    </source>
</evidence>
<evidence type="ECO:0000256" key="1">
    <source>
        <dbReference type="ARBA" id="ARBA00004406"/>
    </source>
</evidence>
<dbReference type="InterPro" id="IPR019383">
    <property type="entry name" value="Golgin_A_7/ERF4"/>
</dbReference>
<comment type="subcellular location">
    <subcellularLocation>
        <location evidence="1">Endoplasmic reticulum membrane</location>
        <topology evidence="1">Peripheral membrane protein</topology>
    </subcellularLocation>
</comment>
<sequence>MFTNTNCEPSLPKAIHLKRESASLAQQSKHIDTTTLINNTSSSTINSPTLRLSSSVSSTIMTAKKNNNAMTAKAHETNITIKQRVPVKSIRIERDYSKADGITRFSTEYPAELEGKISVQEFAHTINEINKYMDYADRISWRIVLENIMEILTIYISPIFISTHYQRAVRQLLLFIESENSNIYYPQSLSISDPVKAAFLFIEINYYD</sequence>
<keyword evidence="9" id="KW-1185">Reference proteome</keyword>
<proteinExistence type="inferred from homology"/>
<dbReference type="PANTHER" id="PTHR13254:SF0">
    <property type="entry name" value="GOLGIN SUBFAMILY A MEMBER 7_ERF4 DOMAIN-CONTAINING PROTEIN"/>
    <property type="match status" value="1"/>
</dbReference>
<evidence type="ECO:0000313" key="9">
    <source>
        <dbReference type="Proteomes" id="UP000603453"/>
    </source>
</evidence>
<comment type="similarity">
    <text evidence="2">Belongs to the ERF4 family.</text>
</comment>
<accession>A0A8H7V5T9</accession>